<dbReference type="AlphaFoldDB" id="A0A0M8MB74"/>
<gene>
    <name evidence="1" type="ORF">AM493_10665</name>
</gene>
<dbReference type="PATRIC" id="fig|1202724.3.peg.2212"/>
<reference evidence="1 2" key="1">
    <citation type="submission" date="2015-08" db="EMBL/GenBank/DDBJ databases">
        <title>Whole genome sequence of Flavobacterium akiainvivens IK-1T, from decaying Wikstroemia oahuensis, an endemic Hawaiian shrub.</title>
        <authorList>
            <person name="Wan X."/>
            <person name="Hou S."/>
            <person name="Saito J."/>
            <person name="Donachie S."/>
        </authorList>
    </citation>
    <scope>NUCLEOTIDE SEQUENCE [LARGE SCALE GENOMIC DNA]</scope>
    <source>
        <strain evidence="1 2">IK-1</strain>
    </source>
</reference>
<dbReference type="Proteomes" id="UP000037755">
    <property type="component" value="Unassembled WGS sequence"/>
</dbReference>
<comment type="caution">
    <text evidence="1">The sequence shown here is derived from an EMBL/GenBank/DDBJ whole genome shotgun (WGS) entry which is preliminary data.</text>
</comment>
<organism evidence="1 2">
    <name type="scientific">Flavobacterium akiainvivens</name>
    <dbReference type="NCBI Taxonomy" id="1202724"/>
    <lineage>
        <taxon>Bacteria</taxon>
        <taxon>Pseudomonadati</taxon>
        <taxon>Bacteroidota</taxon>
        <taxon>Flavobacteriia</taxon>
        <taxon>Flavobacteriales</taxon>
        <taxon>Flavobacteriaceae</taxon>
        <taxon>Flavobacterium</taxon>
    </lineage>
</organism>
<dbReference type="RefSeq" id="WP_054407967.1">
    <property type="nucleotide sequence ID" value="NZ_FOYA01000001.1"/>
</dbReference>
<protein>
    <submittedName>
        <fullName evidence="1">Uncharacterized protein</fullName>
    </submittedName>
</protein>
<evidence type="ECO:0000313" key="1">
    <source>
        <dbReference type="EMBL" id="KOS06445.1"/>
    </source>
</evidence>
<dbReference type="EMBL" id="LIYD01000005">
    <property type="protein sequence ID" value="KOS06445.1"/>
    <property type="molecule type" value="Genomic_DNA"/>
</dbReference>
<accession>A0A0M8MB74</accession>
<keyword evidence="2" id="KW-1185">Reference proteome</keyword>
<dbReference type="STRING" id="1202724.AM493_10665"/>
<sequence>MDNYTVTFYCRDCINVPQEENVRQDKVCGEVLDKLLQHKLELVDFNLTENYDTYPDSHKKSSTLRTIIEIKLDLTRADLASREAIYNKCLYAMLQNKLYLSKDAQAGHNGQERQLLVFDMKHQAA</sequence>
<proteinExistence type="predicted"/>
<dbReference type="OrthoDB" id="1362794at2"/>
<name>A0A0M8MB74_9FLAO</name>
<evidence type="ECO:0000313" key="2">
    <source>
        <dbReference type="Proteomes" id="UP000037755"/>
    </source>
</evidence>